<dbReference type="Pfam" id="PF00079">
    <property type="entry name" value="Serpin"/>
    <property type="match status" value="1"/>
</dbReference>
<dbReference type="InterPro" id="IPR023795">
    <property type="entry name" value="Serpin_CS"/>
</dbReference>
<dbReference type="InterPro" id="IPR042185">
    <property type="entry name" value="Serpin_sf_2"/>
</dbReference>
<keyword evidence="5" id="KW-1185">Reference proteome</keyword>
<dbReference type="Gene3D" id="2.30.39.10">
    <property type="entry name" value="Alpha-1-antitrypsin, domain 1"/>
    <property type="match status" value="1"/>
</dbReference>
<dbReference type="Gene3D" id="3.30.497.10">
    <property type="entry name" value="Antithrombin, subunit I, domain 2"/>
    <property type="match status" value="1"/>
</dbReference>
<dbReference type="Proteomes" id="UP000604825">
    <property type="component" value="Unassembled WGS sequence"/>
</dbReference>
<proteinExistence type="inferred from homology"/>
<dbReference type="PANTHER" id="PTHR11461">
    <property type="entry name" value="SERINE PROTEASE INHIBITOR, SERPIN"/>
    <property type="match status" value="1"/>
</dbReference>
<dbReference type="GO" id="GO:0005615">
    <property type="term" value="C:extracellular space"/>
    <property type="evidence" value="ECO:0007669"/>
    <property type="project" value="InterPro"/>
</dbReference>
<dbReference type="InterPro" id="IPR000215">
    <property type="entry name" value="Serpin_fam"/>
</dbReference>
<gene>
    <name evidence="4" type="ORF">NCGR_LOCUS24432</name>
</gene>
<name>A0A811PC76_9POAL</name>
<organism evidence="4 5">
    <name type="scientific">Miscanthus lutarioriparius</name>
    <dbReference type="NCBI Taxonomy" id="422564"/>
    <lineage>
        <taxon>Eukaryota</taxon>
        <taxon>Viridiplantae</taxon>
        <taxon>Streptophyta</taxon>
        <taxon>Embryophyta</taxon>
        <taxon>Tracheophyta</taxon>
        <taxon>Spermatophyta</taxon>
        <taxon>Magnoliopsida</taxon>
        <taxon>Liliopsida</taxon>
        <taxon>Poales</taxon>
        <taxon>Poaceae</taxon>
        <taxon>PACMAD clade</taxon>
        <taxon>Panicoideae</taxon>
        <taxon>Andropogonodae</taxon>
        <taxon>Andropogoneae</taxon>
        <taxon>Saccharinae</taxon>
        <taxon>Miscanthus</taxon>
    </lineage>
</organism>
<dbReference type="PROSITE" id="PS00284">
    <property type="entry name" value="SERPIN"/>
    <property type="match status" value="1"/>
</dbReference>
<accession>A0A811PC76</accession>
<dbReference type="Gene3D" id="6.20.40.10">
    <property type="match status" value="1"/>
</dbReference>
<dbReference type="SMART" id="SM00093">
    <property type="entry name" value="SERPIN"/>
    <property type="match status" value="1"/>
</dbReference>
<dbReference type="InterPro" id="IPR023796">
    <property type="entry name" value="Serpin_dom"/>
</dbReference>
<dbReference type="InterPro" id="IPR036186">
    <property type="entry name" value="Serpin_sf"/>
</dbReference>
<comment type="caution">
    <text evidence="4">The sequence shown here is derived from an EMBL/GenBank/DDBJ whole genome shotgun (WGS) entry which is preliminary data.</text>
</comment>
<reference evidence="4" key="1">
    <citation type="submission" date="2020-10" db="EMBL/GenBank/DDBJ databases">
        <authorList>
            <person name="Han B."/>
            <person name="Lu T."/>
            <person name="Zhao Q."/>
            <person name="Huang X."/>
            <person name="Zhao Y."/>
        </authorList>
    </citation>
    <scope>NUCLEOTIDE SEQUENCE</scope>
</reference>
<dbReference type="OrthoDB" id="1063785at2759"/>
<dbReference type="AlphaFoldDB" id="A0A811PC76"/>
<evidence type="ECO:0000256" key="2">
    <source>
        <dbReference type="RuleBase" id="RU000411"/>
    </source>
</evidence>
<evidence type="ECO:0000259" key="3">
    <source>
        <dbReference type="SMART" id="SM00093"/>
    </source>
</evidence>
<dbReference type="EMBL" id="CAJGYO010000006">
    <property type="protein sequence ID" value="CAD6236574.1"/>
    <property type="molecule type" value="Genomic_DNA"/>
</dbReference>
<dbReference type="PANTHER" id="PTHR11461:SF306">
    <property type="entry name" value="SERPIN-Z1"/>
    <property type="match status" value="1"/>
</dbReference>
<evidence type="ECO:0000256" key="1">
    <source>
        <dbReference type="ARBA" id="ARBA00009500"/>
    </source>
</evidence>
<evidence type="ECO:0000313" key="4">
    <source>
        <dbReference type="EMBL" id="CAD6236574.1"/>
    </source>
</evidence>
<evidence type="ECO:0000313" key="5">
    <source>
        <dbReference type="Proteomes" id="UP000604825"/>
    </source>
</evidence>
<sequence length="260" mass="29111">MPEETRSQINEWITSATAGQIKDLLPMGYLHHGTPAMLANALYFKGVWERNFDAYLTRDETLFLHDGCVVRMPFMSSTSKQCITYRPGYKVVRLRYGHQGRGEHRVFSMYIYLPDAHDGLPTLLHKLSADLALLESSRTLTDEVPMRAFKVPRFTVAYKTNTREMLLNLGLLLPFDGDIVEVGAPEPLVVFDVYHESFVEVNEEGTEAASAIAVAMRFGCAHLEAPVGFVADHPFMFLIKEELSGVVVFAGQAIDPSIPQ</sequence>
<comment type="similarity">
    <text evidence="1 2">Belongs to the serpin family.</text>
</comment>
<protein>
    <recommendedName>
        <fullName evidence="3">Serpin domain-containing protein</fullName>
    </recommendedName>
</protein>
<dbReference type="InterPro" id="IPR042178">
    <property type="entry name" value="Serpin_sf_1"/>
</dbReference>
<dbReference type="GO" id="GO:0004867">
    <property type="term" value="F:serine-type endopeptidase inhibitor activity"/>
    <property type="evidence" value="ECO:0007669"/>
    <property type="project" value="InterPro"/>
</dbReference>
<dbReference type="SUPFAM" id="SSF56574">
    <property type="entry name" value="Serpins"/>
    <property type="match status" value="1"/>
</dbReference>
<feature type="domain" description="Serpin" evidence="3">
    <location>
        <begin position="1"/>
        <end position="256"/>
    </location>
</feature>